<comment type="caution">
    <text evidence="10">The sequence shown here is derived from an EMBL/GenBank/DDBJ whole genome shotgun (WGS) entry which is preliminary data.</text>
</comment>
<evidence type="ECO:0000256" key="2">
    <source>
        <dbReference type="ARBA" id="ARBA00023444"/>
    </source>
</evidence>
<dbReference type="InterPro" id="IPR040523">
    <property type="entry name" value="AsnC_trans_reg2"/>
</dbReference>
<dbReference type="EMBL" id="JAEPDI010000015">
    <property type="protein sequence ID" value="MCG7940749.1"/>
    <property type="molecule type" value="Genomic_DNA"/>
</dbReference>
<evidence type="ECO:0000256" key="6">
    <source>
        <dbReference type="ARBA" id="ARBA00045291"/>
    </source>
</evidence>
<comment type="subunit">
    <text evidence="4">Probably forms a complex composed of NirD, NirL, NirG and NirH. All proteins are required for the total conversion of siroheme to didecarboxysiroheme.</text>
</comment>
<evidence type="ECO:0000259" key="9">
    <source>
        <dbReference type="Pfam" id="PF22451"/>
    </source>
</evidence>
<dbReference type="Gene3D" id="3.30.70.3460">
    <property type="match status" value="1"/>
</dbReference>
<evidence type="ECO:0000313" key="10">
    <source>
        <dbReference type="EMBL" id="MCG7940749.1"/>
    </source>
</evidence>
<dbReference type="AlphaFoldDB" id="A0A9E4K7N6"/>
<dbReference type="SUPFAM" id="SSF46785">
    <property type="entry name" value="Winged helix' DNA-binding domain"/>
    <property type="match status" value="1"/>
</dbReference>
<comment type="catalytic activity">
    <reaction evidence="7">
        <text>siroheme + 2 H(+) = 12,18-didecarboxysiroheme + 2 CO2</text>
        <dbReference type="Rhea" id="RHEA:19093"/>
        <dbReference type="ChEBI" id="CHEBI:15378"/>
        <dbReference type="ChEBI" id="CHEBI:16526"/>
        <dbReference type="ChEBI" id="CHEBI:60052"/>
        <dbReference type="ChEBI" id="CHEBI:140497"/>
        <dbReference type="EC" id="4.1.1.111"/>
    </reaction>
</comment>
<dbReference type="EC" id="4.1.1.111" evidence="5"/>
<proteinExistence type="inferred from homology"/>
<dbReference type="InterPro" id="IPR019885">
    <property type="entry name" value="Tscrpt_reg_HTH_AsnC-type_CS"/>
</dbReference>
<evidence type="ECO:0000313" key="11">
    <source>
        <dbReference type="Proteomes" id="UP000886687"/>
    </source>
</evidence>
<sequence length="183" mass="21020">MIGNTESLVSDPLDRELVQAVQGGLPLVVNPYAAIAEQLGTSETEVIRRLERLLEIGDIRRFGVVVRHRELGYRANAMVVWDVNDKRVSKIGRLIGRQSCVTLCYRRPRRPGRWRYNLFCMIHGRSREGVLNNLQALIKKCGLETIEHEVLFSRRRFKQCGARYVTEKESRDPVPCQTSLTVE</sequence>
<comment type="function">
    <text evidence="6">Involved in heme d1 biosynthesis. Catalyzes the decarboxylation of siroheme into didecarboxysiroheme.</text>
</comment>
<evidence type="ECO:0000256" key="5">
    <source>
        <dbReference type="ARBA" id="ARBA00023471"/>
    </source>
</evidence>
<dbReference type="PANTHER" id="PTHR43413:SF1">
    <property type="entry name" value="SIROHEME DECARBOXYLASE NIRL SUBUNIT"/>
    <property type="match status" value="1"/>
</dbReference>
<dbReference type="InterPro" id="IPR050684">
    <property type="entry name" value="HTH-Siroheme_Decarb"/>
</dbReference>
<accession>A0A9E4K7N6</accession>
<dbReference type="Pfam" id="PF22451">
    <property type="entry name" value="NirdL-like_HTH"/>
    <property type="match status" value="1"/>
</dbReference>
<protein>
    <recommendedName>
        <fullName evidence="5">siroheme decarboxylase</fullName>
        <ecNumber evidence="5">4.1.1.111</ecNumber>
    </recommendedName>
</protein>
<evidence type="ECO:0000259" key="8">
    <source>
        <dbReference type="Pfam" id="PF17805"/>
    </source>
</evidence>
<dbReference type="Pfam" id="PF17805">
    <property type="entry name" value="AsnC_trans_reg2"/>
    <property type="match status" value="1"/>
</dbReference>
<evidence type="ECO:0000256" key="7">
    <source>
        <dbReference type="ARBA" id="ARBA00048470"/>
    </source>
</evidence>
<keyword evidence="1" id="KW-0456">Lyase</keyword>
<comment type="similarity">
    <text evidence="3">Belongs to the Ahb/Nir family.</text>
</comment>
<reference evidence="10" key="1">
    <citation type="journal article" date="2021" name="Proc. Natl. Acad. Sci. U.S.A.">
        <title>Global biogeography of chemosynthetic symbionts reveals both localized and globally distributed symbiont groups. .</title>
        <authorList>
            <person name="Osvatic J.T."/>
            <person name="Wilkins L.G.E."/>
            <person name="Leibrecht L."/>
            <person name="Leray M."/>
            <person name="Zauner S."/>
            <person name="Polzin J."/>
            <person name="Camacho Y."/>
            <person name="Gros O."/>
            <person name="van Gils J.A."/>
            <person name="Eisen J.A."/>
            <person name="Petersen J.M."/>
            <person name="Yuen B."/>
        </authorList>
    </citation>
    <scope>NUCLEOTIDE SEQUENCE</scope>
    <source>
        <strain evidence="10">MAGL173</strain>
    </source>
</reference>
<dbReference type="GO" id="GO:0016829">
    <property type="term" value="F:lyase activity"/>
    <property type="evidence" value="ECO:0007669"/>
    <property type="project" value="UniProtKB-KW"/>
</dbReference>
<evidence type="ECO:0000256" key="3">
    <source>
        <dbReference type="ARBA" id="ARBA00023457"/>
    </source>
</evidence>
<dbReference type="PANTHER" id="PTHR43413">
    <property type="entry name" value="TRANSCRIPTIONAL REGULATOR, ASNC FAMILY"/>
    <property type="match status" value="1"/>
</dbReference>
<dbReference type="InterPro" id="IPR036390">
    <property type="entry name" value="WH_DNA-bd_sf"/>
</dbReference>
<gene>
    <name evidence="10" type="ORF">JAZ04_18085</name>
</gene>
<name>A0A9E4K7N6_9GAMM</name>
<dbReference type="Proteomes" id="UP000886687">
    <property type="component" value="Unassembled WGS sequence"/>
</dbReference>
<comment type="pathway">
    <text evidence="2">Porphyrin-containing compound metabolism.</text>
</comment>
<feature type="domain" description="Siroheme decarboxylase NirL-like HTH" evidence="9">
    <location>
        <begin position="14"/>
        <end position="60"/>
    </location>
</feature>
<evidence type="ECO:0000256" key="1">
    <source>
        <dbReference type="ARBA" id="ARBA00023239"/>
    </source>
</evidence>
<organism evidence="10 11">
    <name type="scientific">Candidatus Thiodiazotropha lotti</name>
    <dbReference type="NCBI Taxonomy" id="2792787"/>
    <lineage>
        <taxon>Bacteria</taxon>
        <taxon>Pseudomonadati</taxon>
        <taxon>Pseudomonadota</taxon>
        <taxon>Gammaproteobacteria</taxon>
        <taxon>Chromatiales</taxon>
        <taxon>Sedimenticolaceae</taxon>
        <taxon>Candidatus Thiodiazotropha</taxon>
    </lineage>
</organism>
<dbReference type="PROSITE" id="PS00519">
    <property type="entry name" value="HTH_ASNC_1"/>
    <property type="match status" value="1"/>
</dbReference>
<feature type="domain" description="Siroheme decarboxylase AsnC-like ligand binding" evidence="8">
    <location>
        <begin position="71"/>
        <end position="158"/>
    </location>
</feature>
<dbReference type="InterPro" id="IPR053953">
    <property type="entry name" value="NirdL-like_HTH"/>
</dbReference>
<evidence type="ECO:0000256" key="4">
    <source>
        <dbReference type="ARBA" id="ARBA00023465"/>
    </source>
</evidence>